<keyword evidence="4" id="KW-1185">Reference proteome</keyword>
<evidence type="ECO:0000256" key="1">
    <source>
        <dbReference type="SAM" id="MobiDB-lite"/>
    </source>
</evidence>
<dbReference type="EMBL" id="CP014646">
    <property type="protein sequence ID" value="AMO37946.1"/>
    <property type="molecule type" value="Genomic_DNA"/>
</dbReference>
<dbReference type="KEGG" id="thu:AC731_014000"/>
<evidence type="ECO:0000313" key="4">
    <source>
        <dbReference type="Proteomes" id="UP000036902"/>
    </source>
</evidence>
<organism evidence="3 4">
    <name type="scientific">Thauera humireducens</name>
    <dbReference type="NCBI Taxonomy" id="1134435"/>
    <lineage>
        <taxon>Bacteria</taxon>
        <taxon>Pseudomonadati</taxon>
        <taxon>Pseudomonadota</taxon>
        <taxon>Betaproteobacteria</taxon>
        <taxon>Rhodocyclales</taxon>
        <taxon>Zoogloeaceae</taxon>
        <taxon>Thauera</taxon>
    </lineage>
</organism>
<evidence type="ECO:0000313" key="3">
    <source>
        <dbReference type="EMBL" id="AMO37946.1"/>
    </source>
</evidence>
<dbReference type="STRING" id="1134435.AC731_014000"/>
<evidence type="ECO:0008006" key="5">
    <source>
        <dbReference type="Google" id="ProtNLM"/>
    </source>
</evidence>
<dbReference type="Proteomes" id="UP000036902">
    <property type="component" value="Chromosome"/>
</dbReference>
<reference evidence="4" key="1">
    <citation type="submission" date="2016-03" db="EMBL/GenBank/DDBJ databases">
        <authorList>
            <person name="Ma C."/>
            <person name="Zhou S."/>
            <person name="Yang G."/>
        </authorList>
    </citation>
    <scope>NUCLEOTIDE SEQUENCE [LARGE SCALE GENOMIC DNA]</scope>
    <source>
        <strain evidence="4">SgZ-1</strain>
    </source>
</reference>
<dbReference type="AlphaFoldDB" id="A0A127K7L0"/>
<name>A0A127K7L0_9RHOO</name>
<feature type="region of interest" description="Disordered" evidence="1">
    <location>
        <begin position="31"/>
        <end position="50"/>
    </location>
</feature>
<dbReference type="RefSeq" id="WP_048706964.1">
    <property type="nucleotide sequence ID" value="NZ_CP014646.1"/>
</dbReference>
<dbReference type="PROSITE" id="PS51257">
    <property type="entry name" value="PROKAR_LIPOPROTEIN"/>
    <property type="match status" value="1"/>
</dbReference>
<feature type="signal peptide" evidence="2">
    <location>
        <begin position="1"/>
        <end position="22"/>
    </location>
</feature>
<protein>
    <recommendedName>
        <fullName evidence="5">Lipoprotein</fullName>
    </recommendedName>
</protein>
<accession>A0A127K7L0</accession>
<proteinExistence type="predicted"/>
<gene>
    <name evidence="3" type="ORF">AC731_014000</name>
</gene>
<evidence type="ECO:0000256" key="2">
    <source>
        <dbReference type="SAM" id="SignalP"/>
    </source>
</evidence>
<keyword evidence="2" id="KW-0732">Signal</keyword>
<feature type="chain" id="PRO_5007798092" description="Lipoprotein" evidence="2">
    <location>
        <begin position="23"/>
        <end position="164"/>
    </location>
</feature>
<sequence length="164" mass="17775">MRAALRHTLRHGLFVLAGGLLASCGVLPPAPPSAQPDVARPSEAPGRLKPMPVRPLDVKASCRFRDEAGYAATAVLDISHAEVKAFSATVDIPRRGSCRFDGPFTQTRSLPSVELRAQDGCTVNIWEQGEQVTVGFSNCARRCSRGTFDYVWPIIVDRTSGECH</sequence>